<evidence type="ECO:0000256" key="13">
    <source>
        <dbReference type="ARBA" id="ARBA00031533"/>
    </source>
</evidence>
<dbReference type="EMBL" id="MPDM01000010">
    <property type="protein sequence ID" value="OKL46011.1"/>
    <property type="molecule type" value="Genomic_DNA"/>
</dbReference>
<dbReference type="Proteomes" id="UP000186465">
    <property type="component" value="Unassembled WGS sequence"/>
</dbReference>
<feature type="domain" description="ERAP1-like C-terminal" evidence="15">
    <location>
        <begin position="528"/>
        <end position="844"/>
    </location>
</feature>
<dbReference type="EC" id="3.4.11.2" evidence="4"/>
<dbReference type="GO" id="GO:0005615">
    <property type="term" value="C:extracellular space"/>
    <property type="evidence" value="ECO:0007669"/>
    <property type="project" value="TreeGrafter"/>
</dbReference>
<evidence type="ECO:0000256" key="6">
    <source>
        <dbReference type="ARBA" id="ARBA00022438"/>
    </source>
</evidence>
<dbReference type="GO" id="GO:0008270">
    <property type="term" value="F:zinc ion binding"/>
    <property type="evidence" value="ECO:0007669"/>
    <property type="project" value="InterPro"/>
</dbReference>
<evidence type="ECO:0000259" key="15">
    <source>
        <dbReference type="Pfam" id="PF11838"/>
    </source>
</evidence>
<dbReference type="GO" id="GO:0016285">
    <property type="term" value="F:alanyl aminopeptidase activity"/>
    <property type="evidence" value="ECO:0007669"/>
    <property type="project" value="UniProtKB-EC"/>
</dbReference>
<evidence type="ECO:0000259" key="16">
    <source>
        <dbReference type="Pfam" id="PF17900"/>
    </source>
</evidence>
<keyword evidence="10" id="KW-0862">Zinc</keyword>
<dbReference type="Gene3D" id="2.60.40.1730">
    <property type="entry name" value="tricorn interacting facor f3 domain"/>
    <property type="match status" value="1"/>
</dbReference>
<dbReference type="InterPro" id="IPR012778">
    <property type="entry name" value="Pept_M1_aminopeptidase"/>
</dbReference>
<dbReference type="NCBIfam" id="TIGR02412">
    <property type="entry name" value="pepN_strep_liv"/>
    <property type="match status" value="1"/>
</dbReference>
<feature type="domain" description="Peptidase M1 membrane alanine aminopeptidase" evidence="14">
    <location>
        <begin position="231"/>
        <end position="443"/>
    </location>
</feature>
<evidence type="ECO:0000256" key="1">
    <source>
        <dbReference type="ARBA" id="ARBA00000098"/>
    </source>
</evidence>
<name>A0A1Q5PJE0_9ACTO</name>
<evidence type="ECO:0000256" key="2">
    <source>
        <dbReference type="ARBA" id="ARBA00001947"/>
    </source>
</evidence>
<evidence type="ECO:0000256" key="5">
    <source>
        <dbReference type="ARBA" id="ARBA00015611"/>
    </source>
</evidence>
<dbReference type="InterPro" id="IPR014782">
    <property type="entry name" value="Peptidase_M1_dom"/>
</dbReference>
<evidence type="ECO:0000256" key="10">
    <source>
        <dbReference type="ARBA" id="ARBA00022833"/>
    </source>
</evidence>
<evidence type="ECO:0000256" key="8">
    <source>
        <dbReference type="ARBA" id="ARBA00022723"/>
    </source>
</evidence>
<dbReference type="SUPFAM" id="SSF55486">
    <property type="entry name" value="Metalloproteases ('zincins'), catalytic domain"/>
    <property type="match status" value="1"/>
</dbReference>
<evidence type="ECO:0000256" key="11">
    <source>
        <dbReference type="ARBA" id="ARBA00023049"/>
    </source>
</evidence>
<evidence type="ECO:0000256" key="4">
    <source>
        <dbReference type="ARBA" id="ARBA00012564"/>
    </source>
</evidence>
<dbReference type="InterPro" id="IPR001930">
    <property type="entry name" value="Peptidase_M1"/>
</dbReference>
<dbReference type="AlphaFoldDB" id="A0A1Q5PJE0"/>
<dbReference type="SUPFAM" id="SSF63737">
    <property type="entry name" value="Leukotriene A4 hydrolase N-terminal domain"/>
    <property type="match status" value="1"/>
</dbReference>
<dbReference type="InterPro" id="IPR045357">
    <property type="entry name" value="Aminopeptidase_N-like_N"/>
</dbReference>
<dbReference type="Pfam" id="PF01433">
    <property type="entry name" value="Peptidase_M1"/>
    <property type="match status" value="1"/>
</dbReference>
<dbReference type="STRING" id="156892.BM477_07490"/>
<comment type="caution">
    <text evidence="17">The sequence shown here is derived from an EMBL/GenBank/DDBJ whole genome shotgun (WGS) entry which is preliminary data.</text>
</comment>
<evidence type="ECO:0000313" key="18">
    <source>
        <dbReference type="Proteomes" id="UP000186465"/>
    </source>
</evidence>
<keyword evidence="9" id="KW-0378">Hydrolase</keyword>
<evidence type="ECO:0000256" key="12">
    <source>
        <dbReference type="ARBA" id="ARBA00029811"/>
    </source>
</evidence>
<keyword evidence="7" id="KW-0645">Protease</keyword>
<keyword evidence="6 17" id="KW-0031">Aminopeptidase</keyword>
<proteinExistence type="inferred from homology"/>
<sequence length="852" mass="95134">MPGQNLTREEALRRSDLVKVNNYRVDLDLTQGDKTFRSRTVIDFDGSAGAEVFLDLIADQVHSVNLNGEELDPATVYADSRIALANLAESNTVTVEADCLYMHTGEGLHRFVDPVDGEAYTYSQFEVPDARRVYATFEQPNLKATYTFTVTTPKHWTVFSNSPTPQPRIEGEKAVFEFSETEKISTYLTAIVAGPYVGRTGELTSADGRIIPLGVYCRQSLEEHLDAEEIMDITRAGFQFFENEYGHTYPFRKYDQIFVPEYNAGAMENAGCVTFRDEYLFRVTPTEAAVEGRANTILHELAHMWFGDLVTMKWWNDLWLNESFAEYMSHLALAEGTRWTDAWTGFMLRKVWGMTQDQLPSTHPIVAEIRDLADVEVNFDGITYAKGAAVLRQLASYVGRDAFREGLRAYFKEHAWSNTELVNLLDKLEAASGRDLSEWSKVWLQEAGINLMRPEIKTDADGKLTSVEVIQESFNAGASLRPHRMAVAGYSLNAAGTEMERVLFSELDVTGERTSVDAFVGEKRPDVLLLNEGDLTYSKLRLDEQSLAAAREQIDKFTDPLIRGVLMTAAWDMVRDGEWAAADFVKLALRELPVETNSTLMALVLRQLGQALHQYVPHALRRDLMSEAAAALIKLAESTEPGSDAQLQFARAAVVYATSPEQIEWVKGVRAGTVEVPGLDVDIELKWSMLHTLVAEGALGETEIIEMEKLDPTLTGAQRAAGCRAAVPSKAVKQEVFTACMNDQSLANDTRINMMRGLWSQAALQPELYTELVEQYFAEVEAMWKANTHHTAETIAIMLFPSALAGDAAAAPEQAAKHWLEDHQGADTSAALIRLMRERLDETERAIRCQLV</sequence>
<accession>A0A1Q5PJE0</accession>
<evidence type="ECO:0000259" key="14">
    <source>
        <dbReference type="Pfam" id="PF01433"/>
    </source>
</evidence>
<reference evidence="18" key="1">
    <citation type="submission" date="2016-11" db="EMBL/GenBank/DDBJ databases">
        <title>Actinomyces gypaetusis sp. nov. isolated from Gypaetus barbatus in Qinghai Tibet Plateau China.</title>
        <authorList>
            <person name="Meng X."/>
        </authorList>
    </citation>
    <scope>NUCLEOTIDE SEQUENCE [LARGE SCALE GENOMIC DNA]</scope>
    <source>
        <strain evidence="18">DSM 15383</strain>
    </source>
</reference>
<evidence type="ECO:0000256" key="9">
    <source>
        <dbReference type="ARBA" id="ARBA00022801"/>
    </source>
</evidence>
<dbReference type="InterPro" id="IPR027268">
    <property type="entry name" value="Peptidase_M4/M1_CTD_sf"/>
</dbReference>
<comment type="similarity">
    <text evidence="3">Belongs to the peptidase M1 family.</text>
</comment>
<organism evidence="17 18">
    <name type="scientific">Boudabousia marimammalium</name>
    <dbReference type="NCBI Taxonomy" id="156892"/>
    <lineage>
        <taxon>Bacteria</taxon>
        <taxon>Bacillati</taxon>
        <taxon>Actinomycetota</taxon>
        <taxon>Actinomycetes</taxon>
        <taxon>Actinomycetales</taxon>
        <taxon>Actinomycetaceae</taxon>
        <taxon>Boudabousia</taxon>
    </lineage>
</organism>
<dbReference type="CDD" id="cd09602">
    <property type="entry name" value="M1_APN"/>
    <property type="match status" value="1"/>
</dbReference>
<dbReference type="Gene3D" id="1.10.390.10">
    <property type="entry name" value="Neutral Protease Domain 2"/>
    <property type="match status" value="1"/>
</dbReference>
<dbReference type="RefSeq" id="WP_075362077.1">
    <property type="nucleotide sequence ID" value="NZ_MPDM01000010.1"/>
</dbReference>
<evidence type="ECO:0000313" key="17">
    <source>
        <dbReference type="EMBL" id="OKL46011.1"/>
    </source>
</evidence>
<dbReference type="OrthoDB" id="100605at2"/>
<dbReference type="FunFam" id="1.10.390.10:FF:000004">
    <property type="entry name" value="Aminopeptidase N"/>
    <property type="match status" value="1"/>
</dbReference>
<dbReference type="GO" id="GO:0043171">
    <property type="term" value="P:peptide catabolic process"/>
    <property type="evidence" value="ECO:0007669"/>
    <property type="project" value="TreeGrafter"/>
</dbReference>
<dbReference type="InterPro" id="IPR050344">
    <property type="entry name" value="Peptidase_M1_aminopeptidases"/>
</dbReference>
<evidence type="ECO:0000256" key="3">
    <source>
        <dbReference type="ARBA" id="ARBA00010136"/>
    </source>
</evidence>
<dbReference type="PRINTS" id="PR00756">
    <property type="entry name" value="ALADIPTASE"/>
</dbReference>
<dbReference type="Pfam" id="PF11838">
    <property type="entry name" value="ERAP1_C"/>
    <property type="match status" value="1"/>
</dbReference>
<dbReference type="GO" id="GO:0016020">
    <property type="term" value="C:membrane"/>
    <property type="evidence" value="ECO:0007669"/>
    <property type="project" value="TreeGrafter"/>
</dbReference>
<keyword evidence="11" id="KW-0482">Metalloprotease</keyword>
<comment type="catalytic activity">
    <reaction evidence="1">
        <text>Release of an N-terminal amino acid, Xaa-|-Yaa- from a peptide, amide or arylamide. Xaa is preferably Ala, but may be most amino acids including Pro (slow action). When a terminal hydrophobic residue is followed by a prolyl residue, the two may be released as an intact Xaa-Pro dipeptide.</text>
        <dbReference type="EC" id="3.4.11.2"/>
    </reaction>
</comment>
<keyword evidence="18" id="KW-1185">Reference proteome</keyword>
<dbReference type="GO" id="GO:0006508">
    <property type="term" value="P:proteolysis"/>
    <property type="evidence" value="ECO:0007669"/>
    <property type="project" value="UniProtKB-KW"/>
</dbReference>
<dbReference type="GO" id="GO:0070006">
    <property type="term" value="F:metalloaminopeptidase activity"/>
    <property type="evidence" value="ECO:0007669"/>
    <property type="project" value="TreeGrafter"/>
</dbReference>
<dbReference type="GO" id="GO:0005737">
    <property type="term" value="C:cytoplasm"/>
    <property type="evidence" value="ECO:0007669"/>
    <property type="project" value="TreeGrafter"/>
</dbReference>
<dbReference type="PANTHER" id="PTHR11533:SF174">
    <property type="entry name" value="PUROMYCIN-SENSITIVE AMINOPEPTIDASE-RELATED"/>
    <property type="match status" value="1"/>
</dbReference>
<dbReference type="GO" id="GO:0042277">
    <property type="term" value="F:peptide binding"/>
    <property type="evidence" value="ECO:0007669"/>
    <property type="project" value="TreeGrafter"/>
</dbReference>
<protein>
    <recommendedName>
        <fullName evidence="5">Aminopeptidase N</fullName>
        <ecNumber evidence="4">3.4.11.2</ecNumber>
    </recommendedName>
    <alternativeName>
        <fullName evidence="12">Alanine aminopeptidase</fullName>
    </alternativeName>
    <alternativeName>
        <fullName evidence="13">Lysyl aminopeptidase</fullName>
    </alternativeName>
</protein>
<evidence type="ECO:0000256" key="7">
    <source>
        <dbReference type="ARBA" id="ARBA00022670"/>
    </source>
</evidence>
<keyword evidence="8" id="KW-0479">Metal-binding</keyword>
<feature type="domain" description="Aminopeptidase N-like N-terminal" evidence="16">
    <location>
        <begin position="22"/>
        <end position="188"/>
    </location>
</feature>
<dbReference type="FunFam" id="2.60.40.1730:FF:000010">
    <property type="entry name" value="Putative aminopeptidase N"/>
    <property type="match status" value="1"/>
</dbReference>
<dbReference type="Pfam" id="PF17900">
    <property type="entry name" value="Peptidase_M1_N"/>
    <property type="match status" value="1"/>
</dbReference>
<dbReference type="InterPro" id="IPR042097">
    <property type="entry name" value="Aminopeptidase_N-like_N_sf"/>
</dbReference>
<dbReference type="PANTHER" id="PTHR11533">
    <property type="entry name" value="PROTEASE M1 ZINC METALLOPROTEASE"/>
    <property type="match status" value="1"/>
</dbReference>
<dbReference type="InterPro" id="IPR024571">
    <property type="entry name" value="ERAP1-like_C_dom"/>
</dbReference>
<gene>
    <name evidence="17" type="ORF">BM477_07490</name>
</gene>
<comment type="cofactor">
    <cofactor evidence="2">
        <name>Zn(2+)</name>
        <dbReference type="ChEBI" id="CHEBI:29105"/>
    </cofactor>
</comment>